<accession>A0A6J5KNM9</accession>
<sequence>MQQKNQDAVIAQLQVRAWSGRKSDKKVGKWVAQEHGSDESMGSFSKRLVPKGALAKISTAARGVSTVHKEYSRHWDDQGARYVPAAILPKYREAIAEAEHIHKVAVDIFIDQYPRYAEEGKALLADLWDAGDYPTQEEIASMFAIEINFSPVPDGAYLPLSLEDRDKLAADIERSTTDRLTEGTQQLFFKLRNKLNAMKAMLEKYRERSEENPDGNTPFYKGVVEELSDMANILPLLNITNDPFLDRAIEAIKLDFANVRKNSLNNDPLKAIEVAGRVDELLDSLPE</sequence>
<reference evidence="1" key="1">
    <citation type="submission" date="2020-04" db="EMBL/GenBank/DDBJ databases">
        <authorList>
            <person name="Chiriac C."/>
            <person name="Salcher M."/>
            <person name="Ghai R."/>
            <person name="Kavagutti S V."/>
        </authorList>
    </citation>
    <scope>NUCLEOTIDE SEQUENCE</scope>
</reference>
<dbReference type="EMBL" id="LR796165">
    <property type="protein sequence ID" value="CAB4122477.1"/>
    <property type="molecule type" value="Genomic_DNA"/>
</dbReference>
<protein>
    <submittedName>
        <fullName evidence="1">Uncharacterized protein</fullName>
    </submittedName>
</protein>
<name>A0A6J5KNM9_9CAUD</name>
<gene>
    <name evidence="1" type="ORF">UFOVP28_4</name>
</gene>
<proteinExistence type="predicted"/>
<organism evidence="1">
    <name type="scientific">uncultured Caudovirales phage</name>
    <dbReference type="NCBI Taxonomy" id="2100421"/>
    <lineage>
        <taxon>Viruses</taxon>
        <taxon>Duplodnaviria</taxon>
        <taxon>Heunggongvirae</taxon>
        <taxon>Uroviricota</taxon>
        <taxon>Caudoviricetes</taxon>
        <taxon>Peduoviridae</taxon>
        <taxon>Maltschvirus</taxon>
        <taxon>Maltschvirus maltsch</taxon>
    </lineage>
</organism>
<evidence type="ECO:0000313" key="1">
    <source>
        <dbReference type="EMBL" id="CAB4122477.1"/>
    </source>
</evidence>